<evidence type="ECO:0000256" key="6">
    <source>
        <dbReference type="ARBA" id="ARBA00023125"/>
    </source>
</evidence>
<dbReference type="GO" id="GO:0003700">
    <property type="term" value="F:DNA-binding transcription factor activity"/>
    <property type="evidence" value="ECO:0007669"/>
    <property type="project" value="InterPro"/>
</dbReference>
<dbReference type="SUPFAM" id="SSF46689">
    <property type="entry name" value="Homeodomain-like"/>
    <property type="match status" value="2"/>
</dbReference>
<dbReference type="PROSITE" id="PS50110">
    <property type="entry name" value="RESPONSE_REGULATORY"/>
    <property type="match status" value="1"/>
</dbReference>
<comment type="caution">
    <text evidence="11">The sequence shown here is derived from an EMBL/GenBank/DDBJ whole genome shotgun (WGS) entry which is preliminary data.</text>
</comment>
<dbReference type="PROSITE" id="PS01124">
    <property type="entry name" value="HTH_ARAC_FAMILY_2"/>
    <property type="match status" value="1"/>
</dbReference>
<dbReference type="PANTHER" id="PTHR42713">
    <property type="entry name" value="HISTIDINE KINASE-RELATED"/>
    <property type="match status" value="1"/>
</dbReference>
<dbReference type="InterPro" id="IPR020449">
    <property type="entry name" value="Tscrpt_reg_AraC-type_HTH"/>
</dbReference>
<sequence>MSGTSLYKVIIAEDEMLVRIGIKHTLEWKKYGMHVVADVANGQEALEAYQEYKPDILITDIKMPLMDGMALISHIRKTDSDLKIVILTNLVEFELAREAMNKDVSGYIIKVSMTNEEIAQLLSKLKRELDERTTTQMTIQHIDSDVVKEHLCKDFLFRNRYSETEFADIVTRHGLRLTPSRLVTVQMEIDQYDKLQERYQDHKGQLIRMSLLNILEEVLAHYDRGEIIFDSESRFLTLFSFEDITSEHEITAVIQTILAHMRKVLLTYFNVTVTFAISAPESGYGVLKRQYEQGIKLLQAKYWLGTDQNLFIGNGLRAEGIIAIEVQSQLKAILNEWPEPLQAVYKQYERTLGELLRDLEPTKETVQSYFQRWLHMIVLGSRMSPESAGMLLAEYTEQLKASTTLSESVNLFTMQLQEIGQLIRKRPKLSREVSRAVDYIEAHYNEELSLQQIADTVQMSAKYFSTLFKKEMGIGFVEYWMHYRVEKAKELLLSSSLRSYEISDMLGFADHSYFSRTFRKVTGMSPREFRNEQHIQDVDVDVDE</sequence>
<dbReference type="STRING" id="512399.A8709_14300"/>
<evidence type="ECO:0000313" key="12">
    <source>
        <dbReference type="Proteomes" id="UP000093309"/>
    </source>
</evidence>
<protein>
    <recommendedName>
        <fullName evidence="13">DNA-binding response regulator</fullName>
    </recommendedName>
</protein>
<keyword evidence="7" id="KW-0804">Transcription</keyword>
<comment type="subcellular location">
    <subcellularLocation>
        <location evidence="1">Cytoplasm</location>
    </subcellularLocation>
</comment>
<keyword evidence="3 8" id="KW-0597">Phosphoprotein</keyword>
<evidence type="ECO:0000256" key="8">
    <source>
        <dbReference type="PROSITE-ProRule" id="PRU00169"/>
    </source>
</evidence>
<dbReference type="Pfam" id="PF00072">
    <property type="entry name" value="Response_reg"/>
    <property type="match status" value="1"/>
</dbReference>
<keyword evidence="5" id="KW-0805">Transcription regulation</keyword>
<evidence type="ECO:0000256" key="1">
    <source>
        <dbReference type="ARBA" id="ARBA00004496"/>
    </source>
</evidence>
<reference evidence="12" key="1">
    <citation type="submission" date="2016-05" db="EMBL/GenBank/DDBJ databases">
        <title>Paenibacillus oryzae. sp. nov., isolated from the rice root.</title>
        <authorList>
            <person name="Zhang J."/>
            <person name="Zhang X."/>
        </authorList>
    </citation>
    <scope>NUCLEOTIDE SEQUENCE [LARGE SCALE GENOMIC DNA]</scope>
    <source>
        <strain evidence="12">KCTC13222</strain>
    </source>
</reference>
<proteinExistence type="predicted"/>
<evidence type="ECO:0000256" key="7">
    <source>
        <dbReference type="ARBA" id="ARBA00023163"/>
    </source>
</evidence>
<dbReference type="Pfam" id="PF12833">
    <property type="entry name" value="HTH_18"/>
    <property type="match status" value="1"/>
</dbReference>
<dbReference type="GO" id="GO:0005737">
    <property type="term" value="C:cytoplasm"/>
    <property type="evidence" value="ECO:0007669"/>
    <property type="project" value="UniProtKB-SubCell"/>
</dbReference>
<dbReference type="GO" id="GO:0043565">
    <property type="term" value="F:sequence-specific DNA binding"/>
    <property type="evidence" value="ECO:0007669"/>
    <property type="project" value="InterPro"/>
</dbReference>
<gene>
    <name evidence="11" type="ORF">A8709_14300</name>
</gene>
<accession>A0A1C1A403</accession>
<dbReference type="Gene3D" id="1.10.10.60">
    <property type="entry name" value="Homeodomain-like"/>
    <property type="match status" value="2"/>
</dbReference>
<dbReference type="InterPro" id="IPR001789">
    <property type="entry name" value="Sig_transdc_resp-reg_receiver"/>
</dbReference>
<dbReference type="SMART" id="SM00342">
    <property type="entry name" value="HTH_ARAC"/>
    <property type="match status" value="1"/>
</dbReference>
<evidence type="ECO:0008006" key="13">
    <source>
        <dbReference type="Google" id="ProtNLM"/>
    </source>
</evidence>
<dbReference type="Gene3D" id="3.40.50.2300">
    <property type="match status" value="1"/>
</dbReference>
<evidence type="ECO:0000259" key="9">
    <source>
        <dbReference type="PROSITE" id="PS01124"/>
    </source>
</evidence>
<dbReference type="OrthoDB" id="9794370at2"/>
<dbReference type="RefSeq" id="WP_065852177.1">
    <property type="nucleotide sequence ID" value="NZ_LYPC01000014.1"/>
</dbReference>
<feature type="modified residue" description="4-aspartylphosphate" evidence="8">
    <location>
        <position position="60"/>
    </location>
</feature>
<dbReference type="EMBL" id="LYPC01000014">
    <property type="protein sequence ID" value="OCT15266.1"/>
    <property type="molecule type" value="Genomic_DNA"/>
</dbReference>
<keyword evidence="4" id="KW-0902">Two-component regulatory system</keyword>
<keyword evidence="6" id="KW-0238">DNA-binding</keyword>
<feature type="domain" description="HTH araC/xylS-type" evidence="9">
    <location>
        <begin position="434"/>
        <end position="532"/>
    </location>
</feature>
<evidence type="ECO:0000259" key="10">
    <source>
        <dbReference type="PROSITE" id="PS50110"/>
    </source>
</evidence>
<dbReference type="PANTHER" id="PTHR42713:SF3">
    <property type="entry name" value="TRANSCRIPTIONAL REGULATORY PROTEIN HPTR"/>
    <property type="match status" value="1"/>
</dbReference>
<dbReference type="InterPro" id="IPR051552">
    <property type="entry name" value="HptR"/>
</dbReference>
<dbReference type="GO" id="GO:0000160">
    <property type="term" value="P:phosphorelay signal transduction system"/>
    <property type="evidence" value="ECO:0007669"/>
    <property type="project" value="UniProtKB-KW"/>
</dbReference>
<dbReference type="Proteomes" id="UP000093309">
    <property type="component" value="Unassembled WGS sequence"/>
</dbReference>
<dbReference type="PRINTS" id="PR00032">
    <property type="entry name" value="HTHARAC"/>
</dbReference>
<organism evidence="11 12">
    <name type="scientific">Paenibacillus pectinilyticus</name>
    <dbReference type="NCBI Taxonomy" id="512399"/>
    <lineage>
        <taxon>Bacteria</taxon>
        <taxon>Bacillati</taxon>
        <taxon>Bacillota</taxon>
        <taxon>Bacilli</taxon>
        <taxon>Bacillales</taxon>
        <taxon>Paenibacillaceae</taxon>
        <taxon>Paenibacillus</taxon>
    </lineage>
</organism>
<dbReference type="InterPro" id="IPR009057">
    <property type="entry name" value="Homeodomain-like_sf"/>
</dbReference>
<dbReference type="InterPro" id="IPR011006">
    <property type="entry name" value="CheY-like_superfamily"/>
</dbReference>
<feature type="domain" description="Response regulatory" evidence="10">
    <location>
        <begin position="8"/>
        <end position="125"/>
    </location>
</feature>
<keyword evidence="12" id="KW-1185">Reference proteome</keyword>
<dbReference type="SMART" id="SM00448">
    <property type="entry name" value="REC"/>
    <property type="match status" value="1"/>
</dbReference>
<dbReference type="InterPro" id="IPR018060">
    <property type="entry name" value="HTH_AraC"/>
</dbReference>
<dbReference type="AlphaFoldDB" id="A0A1C1A403"/>
<evidence type="ECO:0000313" key="11">
    <source>
        <dbReference type="EMBL" id="OCT15266.1"/>
    </source>
</evidence>
<name>A0A1C1A403_9BACL</name>
<dbReference type="CDD" id="cd17536">
    <property type="entry name" value="REC_YesN-like"/>
    <property type="match status" value="1"/>
</dbReference>
<keyword evidence="2" id="KW-0963">Cytoplasm</keyword>
<evidence type="ECO:0000256" key="5">
    <source>
        <dbReference type="ARBA" id="ARBA00023015"/>
    </source>
</evidence>
<evidence type="ECO:0000256" key="2">
    <source>
        <dbReference type="ARBA" id="ARBA00022490"/>
    </source>
</evidence>
<evidence type="ECO:0000256" key="3">
    <source>
        <dbReference type="ARBA" id="ARBA00022553"/>
    </source>
</evidence>
<dbReference type="SUPFAM" id="SSF52172">
    <property type="entry name" value="CheY-like"/>
    <property type="match status" value="1"/>
</dbReference>
<evidence type="ECO:0000256" key="4">
    <source>
        <dbReference type="ARBA" id="ARBA00023012"/>
    </source>
</evidence>